<feature type="transmembrane region" description="Helical" evidence="2">
    <location>
        <begin position="71"/>
        <end position="91"/>
    </location>
</feature>
<keyword evidence="2" id="KW-1133">Transmembrane helix</keyword>
<dbReference type="InterPro" id="IPR011701">
    <property type="entry name" value="MFS"/>
</dbReference>
<dbReference type="PANTHER" id="PTHR11360:SF284">
    <property type="entry name" value="EG:103B4.3 PROTEIN-RELATED"/>
    <property type="match status" value="1"/>
</dbReference>
<name>A0A2T7ND67_POMCA</name>
<evidence type="ECO:0000313" key="3">
    <source>
        <dbReference type="EMBL" id="PVD19118.1"/>
    </source>
</evidence>
<feature type="compositionally biased region" description="Basic and acidic residues" evidence="1">
    <location>
        <begin position="378"/>
        <end position="391"/>
    </location>
</feature>
<feature type="transmembrane region" description="Helical" evidence="2">
    <location>
        <begin position="35"/>
        <end position="59"/>
    </location>
</feature>
<keyword evidence="2" id="KW-0812">Transmembrane</keyword>
<dbReference type="SUPFAM" id="SSF103473">
    <property type="entry name" value="MFS general substrate transporter"/>
    <property type="match status" value="1"/>
</dbReference>
<feature type="transmembrane region" description="Helical" evidence="2">
    <location>
        <begin position="245"/>
        <end position="268"/>
    </location>
</feature>
<accession>A0A2T7ND67</accession>
<keyword evidence="2" id="KW-0472">Membrane</keyword>
<organism evidence="3 4">
    <name type="scientific">Pomacea canaliculata</name>
    <name type="common">Golden apple snail</name>
    <dbReference type="NCBI Taxonomy" id="400727"/>
    <lineage>
        <taxon>Eukaryota</taxon>
        <taxon>Metazoa</taxon>
        <taxon>Spiralia</taxon>
        <taxon>Lophotrochozoa</taxon>
        <taxon>Mollusca</taxon>
        <taxon>Gastropoda</taxon>
        <taxon>Caenogastropoda</taxon>
        <taxon>Architaenioglossa</taxon>
        <taxon>Ampullarioidea</taxon>
        <taxon>Ampullariidae</taxon>
        <taxon>Pomacea</taxon>
    </lineage>
</organism>
<dbReference type="OrthoDB" id="6499973at2759"/>
<evidence type="ECO:0000313" key="4">
    <source>
        <dbReference type="Proteomes" id="UP000245119"/>
    </source>
</evidence>
<dbReference type="AlphaFoldDB" id="A0A2T7ND67"/>
<dbReference type="Pfam" id="PF07690">
    <property type="entry name" value="MFS_1"/>
    <property type="match status" value="1"/>
</dbReference>
<feature type="region of interest" description="Disordered" evidence="1">
    <location>
        <begin position="358"/>
        <end position="398"/>
    </location>
</feature>
<dbReference type="Gene3D" id="1.20.1250.20">
    <property type="entry name" value="MFS general substrate transporter like domains"/>
    <property type="match status" value="1"/>
</dbReference>
<keyword evidence="4" id="KW-1185">Reference proteome</keyword>
<dbReference type="EMBL" id="PZQS01000014">
    <property type="protein sequence ID" value="PVD19118.1"/>
    <property type="molecule type" value="Genomic_DNA"/>
</dbReference>
<dbReference type="InterPro" id="IPR050327">
    <property type="entry name" value="Proton-linked_MCT"/>
</dbReference>
<protein>
    <recommendedName>
        <fullName evidence="5">Major facilitator superfamily (MFS) profile domain-containing protein</fullName>
    </recommendedName>
</protein>
<dbReference type="Proteomes" id="UP000245119">
    <property type="component" value="Linkage Group LG14"/>
</dbReference>
<proteinExistence type="predicted"/>
<evidence type="ECO:0008006" key="5">
    <source>
        <dbReference type="Google" id="ProtNLM"/>
    </source>
</evidence>
<dbReference type="GO" id="GO:0022857">
    <property type="term" value="F:transmembrane transporter activity"/>
    <property type="evidence" value="ECO:0007669"/>
    <property type="project" value="InterPro"/>
</dbReference>
<reference evidence="3 4" key="1">
    <citation type="submission" date="2018-04" db="EMBL/GenBank/DDBJ databases">
        <title>The genome of golden apple snail Pomacea canaliculata provides insight into stress tolerance and invasive adaptation.</title>
        <authorList>
            <person name="Liu C."/>
            <person name="Liu B."/>
            <person name="Ren Y."/>
            <person name="Zhang Y."/>
            <person name="Wang H."/>
            <person name="Li S."/>
            <person name="Jiang F."/>
            <person name="Yin L."/>
            <person name="Zhang G."/>
            <person name="Qian W."/>
            <person name="Fan W."/>
        </authorList>
    </citation>
    <scope>NUCLEOTIDE SEQUENCE [LARGE SCALE GENOMIC DNA]</scope>
    <source>
        <strain evidence="3">SZHN2017</strain>
        <tissue evidence="3">Muscle</tissue>
    </source>
</reference>
<comment type="caution">
    <text evidence="3">The sequence shown here is derived from an EMBL/GenBank/DDBJ whole genome shotgun (WGS) entry which is preliminary data.</text>
</comment>
<sequence>MALMAGFENTQGLVFVEIEEKFRVSALVTSIIGGAYFIAVSISGVGASFLYGPSFVLLGRYFDRRLSLATAVANTGVSVGSIVIPFVMRLLLDQFSLSGGLLVMSAVLANMFVCACLLRPFPASHRDAHSTCHLSASKDDMVSDPLSENTSEKLLHTENELSSTPEKHCLGELSPLTVAQKPGTSSPLSCDDNVVQLGDRDSILFYPHEGVSTVCGPCDKKTRVWLSAARRRLAQTFDISVFRRLAFWVLVFHQWFGIPAASLALVYLPPLALEKGFSEREATFMVMVTGGCDIFSRILPGVIANFKLLQPHEMVIASQMILGILFQELGLLGAGASSVVRGFSWKSWKVTYTRGALPSQGSTDKRSEATGRLSLTFDGRERGEFNTRKSEGSFQMTS</sequence>
<evidence type="ECO:0000256" key="1">
    <source>
        <dbReference type="SAM" id="MobiDB-lite"/>
    </source>
</evidence>
<gene>
    <name evidence="3" type="ORF">C0Q70_21680</name>
</gene>
<dbReference type="InterPro" id="IPR036259">
    <property type="entry name" value="MFS_trans_sf"/>
</dbReference>
<evidence type="ECO:0000256" key="2">
    <source>
        <dbReference type="SAM" id="Phobius"/>
    </source>
</evidence>
<dbReference type="PANTHER" id="PTHR11360">
    <property type="entry name" value="MONOCARBOXYLATE TRANSPORTER"/>
    <property type="match status" value="1"/>
</dbReference>
<feature type="transmembrane region" description="Helical" evidence="2">
    <location>
        <begin position="97"/>
        <end position="118"/>
    </location>
</feature>